<dbReference type="RefSeq" id="WP_066129416.1">
    <property type="nucleotide sequence ID" value="NZ_KQ959861.1"/>
</dbReference>
<dbReference type="Gene3D" id="2.30.33.40">
    <property type="entry name" value="GroES chaperonin"/>
    <property type="match status" value="1"/>
</dbReference>
<dbReference type="SUPFAM" id="SSF50129">
    <property type="entry name" value="GroES-like"/>
    <property type="match status" value="1"/>
</dbReference>
<dbReference type="InterPro" id="IPR020818">
    <property type="entry name" value="Chaperonin_GroES"/>
</dbReference>
<dbReference type="Proteomes" id="UP000070467">
    <property type="component" value="Unassembled WGS sequence"/>
</dbReference>
<evidence type="ECO:0000256" key="1">
    <source>
        <dbReference type="ARBA" id="ARBA00006975"/>
    </source>
</evidence>
<keyword evidence="2" id="KW-0143">Chaperone</keyword>
<accession>A0ABR5TMU9</accession>
<comment type="caution">
    <text evidence="3">The sequence shown here is derived from an EMBL/GenBank/DDBJ whole genome shotgun (WGS) entry which is preliminary data.</text>
</comment>
<dbReference type="SMART" id="SM00883">
    <property type="entry name" value="Cpn10"/>
    <property type="match status" value="1"/>
</dbReference>
<evidence type="ECO:0000256" key="2">
    <source>
        <dbReference type="ARBA" id="ARBA00023186"/>
    </source>
</evidence>
<dbReference type="InterPro" id="IPR037124">
    <property type="entry name" value="Chaperonin_GroES_sf"/>
</dbReference>
<evidence type="ECO:0000313" key="3">
    <source>
        <dbReference type="EMBL" id="KXB58664.1"/>
    </source>
</evidence>
<protein>
    <submittedName>
        <fullName evidence="3">Chaperonin GroS</fullName>
    </submittedName>
</protein>
<dbReference type="InterPro" id="IPR011032">
    <property type="entry name" value="GroES-like_sf"/>
</dbReference>
<comment type="similarity">
    <text evidence="1">Belongs to the GroES chaperonin family.</text>
</comment>
<name>A0ABR5TMU9_9BACL</name>
<sequence length="88" mass="10149">MIKATFKNVILKKAEENNLTTSGIILDASYNKDLNIGKIINIGEKCELNKEFLKDNNKVIFGNNFKKITYNNETFYIVNEEEIFAIIK</sequence>
<gene>
    <name evidence="3" type="ORF">HMPREF1871_00430</name>
</gene>
<dbReference type="CDD" id="cd00320">
    <property type="entry name" value="cpn10"/>
    <property type="match status" value="1"/>
</dbReference>
<dbReference type="EMBL" id="LSDB01000008">
    <property type="protein sequence ID" value="KXB58664.1"/>
    <property type="molecule type" value="Genomic_DNA"/>
</dbReference>
<evidence type="ECO:0000313" key="4">
    <source>
        <dbReference type="Proteomes" id="UP000070467"/>
    </source>
</evidence>
<proteinExistence type="inferred from homology"/>
<organism evidence="3 4">
    <name type="scientific">Gemelliphila asaccharolytica</name>
    <dbReference type="NCBI Taxonomy" id="502393"/>
    <lineage>
        <taxon>Bacteria</taxon>
        <taxon>Bacillati</taxon>
        <taxon>Bacillota</taxon>
        <taxon>Bacilli</taxon>
        <taxon>Bacillales</taxon>
        <taxon>Gemellaceae</taxon>
        <taxon>Gemelliphila</taxon>
    </lineage>
</organism>
<reference evidence="3 4" key="1">
    <citation type="submission" date="2016-01" db="EMBL/GenBank/DDBJ databases">
        <authorList>
            <person name="Mitreva M."/>
            <person name="Pepin K.H."/>
            <person name="Mihindukulasuriya K.A."/>
            <person name="Fulton R."/>
            <person name="Fronick C."/>
            <person name="O'Laughlin M."/>
            <person name="Miner T."/>
            <person name="Herter B."/>
            <person name="Rosa B.A."/>
            <person name="Cordes M."/>
            <person name="Tomlinson C."/>
            <person name="Wollam A."/>
            <person name="Palsikar V.B."/>
            <person name="Mardis E.R."/>
            <person name="Wilson R.K."/>
        </authorList>
    </citation>
    <scope>NUCLEOTIDE SEQUENCE [LARGE SCALE GENOMIC DNA]</scope>
    <source>
        <strain evidence="3 4">KA00071</strain>
    </source>
</reference>
<dbReference type="Pfam" id="PF00166">
    <property type="entry name" value="Cpn10"/>
    <property type="match status" value="1"/>
</dbReference>
<keyword evidence="4" id="KW-1185">Reference proteome</keyword>